<keyword evidence="1" id="KW-0812">Transmembrane</keyword>
<dbReference type="STRING" id="1577791.Mpt1_c05000"/>
<evidence type="ECO:0000313" key="3">
    <source>
        <dbReference type="Proteomes" id="UP000030787"/>
    </source>
</evidence>
<reference evidence="2 3" key="1">
    <citation type="journal article" date="2014" name="Appl. Environ. Microbiol.">
        <title>Comparative Genome Analysis of 'Candidatus Methanoplasma termitum' Indicates a New Mode of Energy Metabolism in the Seventh Order of Methanogens.</title>
        <authorList>
            <person name="Lang K."/>
            <person name="Schuldes J."/>
            <person name="Klingl A."/>
            <person name="Poehlein A."/>
            <person name="Daniel R."/>
            <person name="Brune A."/>
        </authorList>
    </citation>
    <scope>NUCLEOTIDE SEQUENCE [LARGE SCALE GENOMIC DNA]</scope>
    <source>
        <strain evidence="3">Mpt1</strain>
    </source>
</reference>
<keyword evidence="3" id="KW-1185">Reference proteome</keyword>
<keyword evidence="1" id="KW-1133">Transmembrane helix</keyword>
<dbReference type="AlphaFoldDB" id="A0A0A7LDI9"/>
<evidence type="ECO:0000313" key="2">
    <source>
        <dbReference type="EMBL" id="AIZ56392.1"/>
    </source>
</evidence>
<sequence length="60" mass="6674">MASERKQKNMRYGLIIGAVVGVAIFAATYTVNNNLVYLIFIPIAAAMGWATQYVKDDDFE</sequence>
<dbReference type="KEGG" id="mear:Mpt1_c05000"/>
<evidence type="ECO:0000256" key="1">
    <source>
        <dbReference type="SAM" id="Phobius"/>
    </source>
</evidence>
<proteinExistence type="predicted"/>
<dbReference type="RefSeq" id="WP_048111780.1">
    <property type="nucleotide sequence ID" value="NZ_CP010070.1"/>
</dbReference>
<gene>
    <name evidence="2" type="ORF">Mpt1_c05000</name>
</gene>
<protein>
    <submittedName>
        <fullName evidence="2">Uncharacterized protein</fullName>
    </submittedName>
</protein>
<dbReference type="GeneID" id="24818169"/>
<feature type="transmembrane region" description="Helical" evidence="1">
    <location>
        <begin position="12"/>
        <end position="29"/>
    </location>
</feature>
<accession>A0A0A7LDI9</accession>
<keyword evidence="1" id="KW-0472">Membrane</keyword>
<dbReference type="EMBL" id="CP010070">
    <property type="protein sequence ID" value="AIZ56392.1"/>
    <property type="molecule type" value="Genomic_DNA"/>
</dbReference>
<dbReference type="HOGENOM" id="CLU_2930013_0_0_2"/>
<organism evidence="2 3">
    <name type="scientific">Candidatus Methanoplasma termitum</name>
    <dbReference type="NCBI Taxonomy" id="1577791"/>
    <lineage>
        <taxon>Archaea</taxon>
        <taxon>Methanobacteriati</taxon>
        <taxon>Thermoplasmatota</taxon>
        <taxon>Thermoplasmata</taxon>
        <taxon>Methanomassiliicoccales</taxon>
        <taxon>Methanomassiliicoccaceae</taxon>
        <taxon>Candidatus Methanoplasma</taxon>
    </lineage>
</organism>
<dbReference type="Proteomes" id="UP000030787">
    <property type="component" value="Chromosome"/>
</dbReference>
<feature type="transmembrane region" description="Helical" evidence="1">
    <location>
        <begin position="35"/>
        <end position="54"/>
    </location>
</feature>
<name>A0A0A7LDI9_9ARCH</name>